<evidence type="ECO:0000256" key="1">
    <source>
        <dbReference type="SAM" id="MobiDB-lite"/>
    </source>
</evidence>
<feature type="region of interest" description="Disordered" evidence="1">
    <location>
        <begin position="65"/>
        <end position="93"/>
    </location>
</feature>
<protein>
    <submittedName>
        <fullName evidence="2">Uncharacterized protein</fullName>
    </submittedName>
</protein>
<gene>
    <name evidence="2" type="ORF">GCM10007175_26280</name>
</gene>
<accession>A0ABQ2CIU5</accession>
<dbReference type="EMBL" id="BMKV01000004">
    <property type="protein sequence ID" value="GGI87803.1"/>
    <property type="molecule type" value="Genomic_DNA"/>
</dbReference>
<evidence type="ECO:0000313" key="2">
    <source>
        <dbReference type="EMBL" id="GGI87803.1"/>
    </source>
</evidence>
<dbReference type="Proteomes" id="UP000658754">
    <property type="component" value="Unassembled WGS sequence"/>
</dbReference>
<reference evidence="3" key="1">
    <citation type="journal article" date="2019" name="Int. J. Syst. Evol. Microbiol.">
        <title>The Global Catalogue of Microorganisms (GCM) 10K type strain sequencing project: providing services to taxonomists for standard genome sequencing and annotation.</title>
        <authorList>
            <consortium name="The Broad Institute Genomics Platform"/>
            <consortium name="The Broad Institute Genome Sequencing Center for Infectious Disease"/>
            <person name="Wu L."/>
            <person name="Ma J."/>
        </authorList>
    </citation>
    <scope>NUCLEOTIDE SEQUENCE [LARGE SCALE GENOMIC DNA]</scope>
    <source>
        <strain evidence="3">CGMCC 1.3601</strain>
    </source>
</reference>
<keyword evidence="3" id="KW-1185">Reference proteome</keyword>
<evidence type="ECO:0000313" key="3">
    <source>
        <dbReference type="Proteomes" id="UP000658754"/>
    </source>
</evidence>
<sequence>MGQGERGGREGGKGKIVGHGGLRAEWFLRPLASAKVTSLTPAACRRRPLPMVPAGQGSRLLDFPATLNKCGEGTGPPKHRKTAAPAERKENQP</sequence>
<name>A0ABQ2CIU5_9MICC</name>
<comment type="caution">
    <text evidence="2">The sequence shown here is derived from an EMBL/GenBank/DDBJ whole genome shotgun (WGS) entry which is preliminary data.</text>
</comment>
<organism evidence="2 3">
    <name type="scientific">Pseudarthrobacter scleromae</name>
    <dbReference type="NCBI Taxonomy" id="158897"/>
    <lineage>
        <taxon>Bacteria</taxon>
        <taxon>Bacillati</taxon>
        <taxon>Actinomycetota</taxon>
        <taxon>Actinomycetes</taxon>
        <taxon>Micrococcales</taxon>
        <taxon>Micrococcaceae</taxon>
        <taxon>Pseudarthrobacter</taxon>
    </lineage>
</organism>
<proteinExistence type="predicted"/>